<feature type="compositionally biased region" description="Polar residues" evidence="1">
    <location>
        <begin position="426"/>
        <end position="436"/>
    </location>
</feature>
<feature type="region of interest" description="Disordered" evidence="1">
    <location>
        <begin position="1"/>
        <end position="788"/>
    </location>
</feature>
<evidence type="ECO:0000313" key="2">
    <source>
        <dbReference type="EMBL" id="TKA25344.1"/>
    </source>
</evidence>
<feature type="compositionally biased region" description="Basic and acidic residues" evidence="1">
    <location>
        <begin position="408"/>
        <end position="420"/>
    </location>
</feature>
<feature type="compositionally biased region" description="Low complexity" evidence="1">
    <location>
        <begin position="510"/>
        <end position="539"/>
    </location>
</feature>
<feature type="region of interest" description="Disordered" evidence="1">
    <location>
        <begin position="914"/>
        <end position="1551"/>
    </location>
</feature>
<keyword evidence="3" id="KW-1185">Reference proteome</keyword>
<proteinExistence type="predicted"/>
<name>A0A4U0TT48_9PEZI</name>
<feature type="compositionally biased region" description="Polar residues" evidence="1">
    <location>
        <begin position="1372"/>
        <end position="1383"/>
    </location>
</feature>
<feature type="compositionally biased region" description="Basic and acidic residues" evidence="1">
    <location>
        <begin position="916"/>
        <end position="933"/>
    </location>
</feature>
<evidence type="ECO:0000256" key="1">
    <source>
        <dbReference type="SAM" id="MobiDB-lite"/>
    </source>
</evidence>
<feature type="compositionally biased region" description="Polar residues" evidence="1">
    <location>
        <begin position="265"/>
        <end position="284"/>
    </location>
</feature>
<organism evidence="2 3">
    <name type="scientific">Salinomyces thailandicus</name>
    <dbReference type="NCBI Taxonomy" id="706561"/>
    <lineage>
        <taxon>Eukaryota</taxon>
        <taxon>Fungi</taxon>
        <taxon>Dikarya</taxon>
        <taxon>Ascomycota</taxon>
        <taxon>Pezizomycotina</taxon>
        <taxon>Dothideomycetes</taxon>
        <taxon>Dothideomycetidae</taxon>
        <taxon>Mycosphaerellales</taxon>
        <taxon>Teratosphaeriaceae</taxon>
        <taxon>Salinomyces</taxon>
    </lineage>
</organism>
<feature type="compositionally biased region" description="Polar residues" evidence="1">
    <location>
        <begin position="311"/>
        <end position="354"/>
    </location>
</feature>
<comment type="caution">
    <text evidence="2">The sequence shown here is derived from an EMBL/GenBank/DDBJ whole genome shotgun (WGS) entry which is preliminary data.</text>
</comment>
<dbReference type="Proteomes" id="UP000308549">
    <property type="component" value="Unassembled WGS sequence"/>
</dbReference>
<feature type="compositionally biased region" description="Low complexity" evidence="1">
    <location>
        <begin position="1"/>
        <end position="37"/>
    </location>
</feature>
<sequence>MTAATAAAGTAFVKSSPSSTALSSSAAAAALRSQTSSPEPVGNLVTKRMARRGSVSSVGSGSVVGSTARGGVGRGGLLRQNSGGSMTERTFRSPSPSGRSTRPLSPAAKAPPVPVVPRGVAGQQHKRSTSWDAPVQRVTSPSPKGKNARGVSVDRANMPPPKTSREAKRLSNVMETPEDVNFSKPLPQASSNPTTSRRPPPPSTGAWIWKPTGSSSAAKARPSTSAGSAAQKAEAGFIQQDVQNAASKPVKMKKSMPAAEGSHLAQATKTTPSLRNQGTSQVQDSIMVFDPATRTFQAKPREKPAEPEPRSPTTPQVASTNLKPGTFDPSTRTIVPIKPQTSRTASGESVSSDAATGIKMKKQRPSLGPGDTSPEPPPKNPARYSPSSSPSPSRGGGYTMLHKQPSMVREDPEGEEKATAGEDVVQSKQDYIQTSAGPAKKYTAPKSAHQRAVSLDVPRPSVESGNRGRHVSMSPSRSAHFSPSPVMEFTRHEPPLRSVSPAKSAMKHVSSPASSIRKSSPMVPAQSSDVSDTTSVASQEGVLPKKKKKSVRVSFDDKAEEVEAASVAVQSNSLARERSPAVEDEMEDLMKPRPALPSFGSIRKTSGRQEPEVGEKVTEVPPERQEQSSDHAVGGILATNHADKADADAPLPPEVTSREVAGYASDESEEDFKPETTSTPAKVADTDANVEDTSAMAPINRDFASDTSGGLMPHNNDDGHVPEISLHPPTPGEDAERNTEGKVPPRSSYDFDVPGSSADSDHKTVSASPNPSTESSSAMPNHSEAVAVPTEVVAAPPVAVHQEAVPAAPAVVYQESEPEVPLEIPEVPLDIIDEDSDDSAAFSDAAEDPSQLDEGVFASLNAILESPVANSAEKVKAIATPEGSDSPLAKKTVVKDEQAIKDWTAATAYWAQLSKQQRDQIEREALSSDDEARPQPAAEPKPKKRISKPQYIAAGDEPQDEAPVQSRGAAAVGSTTAMPKTLRAKPGPTPAPSPAPAAPTDRVAMRRSLRDSSGGGGMASSMRSGPPSQRPQSQGNAPSRPVSGSGPSTSAAGDAMRRRAGSNDMRMPQEPARPNMERKRSSQQSLTGATVPPPGHYTAQMQKQYSRDDSDSESSFKKKRRTSTVDGAGRYTMKRSMRGGPGEQVAVDQRPSSPSPVRSRGGGGFGMRSLSPSGSMFSDSGRGQKLRGSLRSGSVGPPEPKRATLRGAQPAGKAGRSSSARPASTSGAAGRGSAFRSRFSRDSDEEDEPKSKKSSSFFKSRFADSDDDEPSSPRHIPADLTPVRGIPRRKGQYDGDSTDLSDEEFDDPRKASRKRNKQNKPGVPNSADIENAMAAARRNLGMVETDGAPHEANQGSALSKGSLRKPAVEQAEPQSPTNVQQDANIDAATPPKRRGFMGSILRRNRNSQMSIQQLPPGSPTTSSQVPPTPQIPASYANPPSSFGGKLVRRGSQQPSIRRGDSYMSNITAPTSGGPAEQEHDWPMPNGNRPATSDGPPNPEAIKLARTMRGPAGMNARPKSSRVGFAAGSKEDDGDVAAAQQQQIYSSKTGRKKRFPMLRKAFGLHD</sequence>
<feature type="compositionally biased region" description="Low complexity" evidence="1">
    <location>
        <begin position="1211"/>
        <end position="1237"/>
    </location>
</feature>
<protein>
    <submittedName>
        <fullName evidence="2">Uncharacterized protein</fullName>
    </submittedName>
</protein>
<accession>A0A4U0TT48</accession>
<feature type="compositionally biased region" description="Low complexity" evidence="1">
    <location>
        <begin position="92"/>
        <end position="108"/>
    </location>
</feature>
<feature type="compositionally biased region" description="Polar residues" evidence="1">
    <location>
        <begin position="79"/>
        <end position="88"/>
    </location>
</feature>
<dbReference type="EMBL" id="NAJL01000036">
    <property type="protein sequence ID" value="TKA25344.1"/>
    <property type="molecule type" value="Genomic_DNA"/>
</dbReference>
<feature type="compositionally biased region" description="Low complexity" evidence="1">
    <location>
        <begin position="1150"/>
        <end position="1159"/>
    </location>
</feature>
<gene>
    <name evidence="2" type="ORF">B0A50_06248</name>
</gene>
<feature type="compositionally biased region" description="Acidic residues" evidence="1">
    <location>
        <begin position="1296"/>
        <end position="1306"/>
    </location>
</feature>
<feature type="compositionally biased region" description="Pro residues" evidence="1">
    <location>
        <begin position="987"/>
        <end position="997"/>
    </location>
</feature>
<reference evidence="2 3" key="1">
    <citation type="submission" date="2017-03" db="EMBL/GenBank/DDBJ databases">
        <title>Genomes of endolithic fungi from Antarctica.</title>
        <authorList>
            <person name="Coleine C."/>
            <person name="Masonjones S."/>
            <person name="Stajich J.E."/>
        </authorList>
    </citation>
    <scope>NUCLEOTIDE SEQUENCE [LARGE SCALE GENOMIC DNA]</scope>
    <source>
        <strain evidence="2 3">CCFEE 6315</strain>
    </source>
</reference>
<feature type="compositionally biased region" description="Low complexity" evidence="1">
    <location>
        <begin position="52"/>
        <end position="67"/>
    </location>
</feature>
<evidence type="ECO:0000313" key="3">
    <source>
        <dbReference type="Proteomes" id="UP000308549"/>
    </source>
</evidence>
<feature type="compositionally biased region" description="Low complexity" evidence="1">
    <location>
        <begin position="766"/>
        <end position="788"/>
    </location>
</feature>
<feature type="compositionally biased region" description="Basic and acidic residues" evidence="1">
    <location>
        <begin position="607"/>
        <end position="629"/>
    </location>
</feature>
<dbReference type="OrthoDB" id="5423926at2759"/>
<feature type="compositionally biased region" description="Basic and acidic residues" evidence="1">
    <location>
        <begin position="299"/>
        <end position="309"/>
    </location>
</feature>
<feature type="compositionally biased region" description="Polar residues" evidence="1">
    <location>
        <begin position="212"/>
        <end position="228"/>
    </location>
</feature>